<comment type="caution">
    <text evidence="10">The sequence shown here is derived from an EMBL/GenBank/DDBJ whole genome shotgun (WGS) entry which is preliminary data.</text>
</comment>
<feature type="compositionally biased region" description="Acidic residues" evidence="9">
    <location>
        <begin position="426"/>
        <end position="441"/>
    </location>
</feature>
<keyword evidence="4" id="KW-0690">Ribosome biogenesis</keyword>
<dbReference type="EMBL" id="JAMWBK010000003">
    <property type="protein sequence ID" value="KAJ8906939.1"/>
    <property type="molecule type" value="Genomic_DNA"/>
</dbReference>
<evidence type="ECO:0000256" key="3">
    <source>
        <dbReference type="ARBA" id="ARBA00021438"/>
    </source>
</evidence>
<feature type="compositionally biased region" description="Acidic residues" evidence="9">
    <location>
        <begin position="255"/>
        <end position="268"/>
    </location>
</feature>
<dbReference type="GO" id="GO:0001522">
    <property type="term" value="P:pseudouridine synthesis"/>
    <property type="evidence" value="ECO:0007669"/>
    <property type="project" value="InterPro"/>
</dbReference>
<feature type="region of interest" description="Disordered" evidence="9">
    <location>
        <begin position="426"/>
        <end position="505"/>
    </location>
</feature>
<keyword evidence="6" id="KW-0597">Phosphoprotein</keyword>
<dbReference type="GO" id="GO:0003723">
    <property type="term" value="F:RNA binding"/>
    <property type="evidence" value="ECO:0007669"/>
    <property type="project" value="UniProtKB-KW"/>
</dbReference>
<name>A0AAV8UY08_9RHOD</name>
<dbReference type="GO" id="GO:0006364">
    <property type="term" value="P:rRNA processing"/>
    <property type="evidence" value="ECO:0007669"/>
    <property type="project" value="UniProtKB-KW"/>
</dbReference>
<dbReference type="Proteomes" id="UP001157974">
    <property type="component" value="Unassembled WGS sequence"/>
</dbReference>
<evidence type="ECO:0000313" key="11">
    <source>
        <dbReference type="Proteomes" id="UP001157974"/>
    </source>
</evidence>
<evidence type="ECO:0000256" key="4">
    <source>
        <dbReference type="ARBA" id="ARBA00022517"/>
    </source>
</evidence>
<feature type="region of interest" description="Disordered" evidence="9">
    <location>
        <begin position="1"/>
        <end position="24"/>
    </location>
</feature>
<dbReference type="Pfam" id="PF04410">
    <property type="entry name" value="Gar1"/>
    <property type="match status" value="1"/>
</dbReference>
<evidence type="ECO:0000256" key="7">
    <source>
        <dbReference type="ARBA" id="ARBA00022884"/>
    </source>
</evidence>
<dbReference type="AlphaFoldDB" id="A0AAV8UY08"/>
<feature type="compositionally biased region" description="Polar residues" evidence="9">
    <location>
        <begin position="643"/>
        <end position="666"/>
    </location>
</feature>
<proteinExistence type="inferred from homology"/>
<sequence length="684" mass="71305">MEEDPGDEVMESGGGVAVSPVEKKDNAGVAVKETGAADVEVLEEGMVADRGARVMDLGDGGAVNPVADAEVAVMGPEVADVEVLDEGMVADRGDDLMDSGGGDAVNPEENPDVIVVAVKEAEAGDVEVLEEGMVADRSDDVMESGGRDSVNPVQDLDVAVVAVKEAETADVEVLEEGMEDVNGKAAVRVNVGEHDSEQAENKDEGPEVEVVNEDEVSGMNGADSGVGSDLKACESSPANENTGAGRAEENSSSSSDEDESSESSEAESESVNGEIIKDDAFMDDLDGDENGTSSVHPPKTKHELSVEDIGPVEKLRMSIEESLTILPLGNVRCIVDGLAVVEGIHPGATPTLDEGSVLCESSRGFLGSVFETFGPVSNPFYTFRVHDEDKERVAQGTEVFYVKEEAGVVVTEALRSRGCDASNIYDEEIPMEAQEASDDELEAGRKSGSKRRNAEKQGGRLERRPSRADSSRGRGSVRNVGRQFRQRGGMPRGQVAPPGAHENVRTYADPGVAQLPGMPYNPEPLHGIQPLHQPPQPQQPRPPYSTMMGAPMMPFAPPMPGFGIPGHPGTPQPGPSVVPPAPLLNLVSQIRAQGGSLPNGGLPVQAYGTGVIPSQAPISYDGHHFPATSQAGQVFPPGLAAQGAQSQTQPSAADASGASTHHQAQQGPAPDQIGRNPGDGSGPT</sequence>
<dbReference type="PANTHER" id="PTHR31633:SF1">
    <property type="entry name" value="H_ACA RIBONUCLEOPROTEIN COMPLEX NON-CORE SUBUNIT NAF1"/>
    <property type="match status" value="1"/>
</dbReference>
<gene>
    <name evidence="10" type="ORF">NDN08_003422</name>
</gene>
<feature type="compositionally biased region" description="Acidic residues" evidence="9">
    <location>
        <begin position="1"/>
        <end position="10"/>
    </location>
</feature>
<feature type="region of interest" description="Disordered" evidence="9">
    <location>
        <begin position="621"/>
        <end position="684"/>
    </location>
</feature>
<accession>A0AAV8UY08</accession>
<evidence type="ECO:0000256" key="5">
    <source>
        <dbReference type="ARBA" id="ARBA00022552"/>
    </source>
</evidence>
<comment type="similarity">
    <text evidence="2">Belongs to the NAF1 family.</text>
</comment>
<feature type="compositionally biased region" description="Low complexity" evidence="9">
    <location>
        <begin position="473"/>
        <end position="482"/>
    </location>
</feature>
<comment type="subcellular location">
    <subcellularLocation>
        <location evidence="1">Nucleus</location>
    </subcellularLocation>
</comment>
<evidence type="ECO:0000256" key="6">
    <source>
        <dbReference type="ARBA" id="ARBA00022553"/>
    </source>
</evidence>
<dbReference type="InterPro" id="IPR038664">
    <property type="entry name" value="Gar1/Naf1_Cbf5-bd_sf"/>
</dbReference>
<feature type="compositionally biased region" description="Acidic residues" evidence="9">
    <location>
        <begin position="206"/>
        <end position="216"/>
    </location>
</feature>
<evidence type="ECO:0000256" key="9">
    <source>
        <dbReference type="SAM" id="MobiDB-lite"/>
    </source>
</evidence>
<dbReference type="SUPFAM" id="SSF50447">
    <property type="entry name" value="Translation proteins"/>
    <property type="match status" value="1"/>
</dbReference>
<feature type="compositionally biased region" description="Basic and acidic residues" evidence="9">
    <location>
        <begin position="193"/>
        <end position="205"/>
    </location>
</feature>
<dbReference type="PANTHER" id="PTHR31633">
    <property type="entry name" value="H/ACA RIBONUCLEOPROTEIN COMPLEX NON-CORE SUBUNIT NAF1"/>
    <property type="match status" value="1"/>
</dbReference>
<keyword evidence="8" id="KW-0539">Nucleus</keyword>
<dbReference type="Gene3D" id="2.40.10.230">
    <property type="entry name" value="Probable tRNA pseudouridine synthase domain"/>
    <property type="match status" value="1"/>
</dbReference>
<keyword evidence="7" id="KW-0694">RNA-binding</keyword>
<feature type="region of interest" description="Disordered" evidence="9">
    <location>
        <begin position="193"/>
        <end position="305"/>
    </location>
</feature>
<evidence type="ECO:0000313" key="10">
    <source>
        <dbReference type="EMBL" id="KAJ8906939.1"/>
    </source>
</evidence>
<dbReference type="GO" id="GO:0005732">
    <property type="term" value="C:sno(s)RNA-containing ribonucleoprotein complex"/>
    <property type="evidence" value="ECO:0007669"/>
    <property type="project" value="InterPro"/>
</dbReference>
<reference evidence="10 11" key="1">
    <citation type="journal article" date="2023" name="Nat. Commun.">
        <title>Origin of minicircular mitochondrial genomes in red algae.</title>
        <authorList>
            <person name="Lee Y."/>
            <person name="Cho C.H."/>
            <person name="Lee Y.M."/>
            <person name="Park S.I."/>
            <person name="Yang J.H."/>
            <person name="West J.A."/>
            <person name="Bhattacharya D."/>
            <person name="Yoon H.S."/>
        </authorList>
    </citation>
    <scope>NUCLEOTIDE SEQUENCE [LARGE SCALE GENOMIC DNA]</scope>
    <source>
        <strain evidence="10 11">CCMP1338</strain>
        <tissue evidence="10">Whole cell</tissue>
    </source>
</reference>
<evidence type="ECO:0000256" key="8">
    <source>
        <dbReference type="ARBA" id="ARBA00023242"/>
    </source>
</evidence>
<dbReference type="InterPro" id="IPR040309">
    <property type="entry name" value="Naf1"/>
</dbReference>
<dbReference type="GO" id="GO:0000493">
    <property type="term" value="P:box H/ACA snoRNP assembly"/>
    <property type="evidence" value="ECO:0007669"/>
    <property type="project" value="InterPro"/>
</dbReference>
<dbReference type="GO" id="GO:0005634">
    <property type="term" value="C:nucleus"/>
    <property type="evidence" value="ECO:0007669"/>
    <property type="project" value="UniProtKB-SubCell"/>
</dbReference>
<keyword evidence="5" id="KW-0698">rRNA processing</keyword>
<feature type="compositionally biased region" description="Basic and acidic residues" evidence="9">
    <location>
        <begin position="452"/>
        <end position="472"/>
    </location>
</feature>
<dbReference type="InterPro" id="IPR009000">
    <property type="entry name" value="Transl_B-barrel_sf"/>
</dbReference>
<keyword evidence="11" id="KW-1185">Reference proteome</keyword>
<dbReference type="InterPro" id="IPR007504">
    <property type="entry name" value="H/ACA_rnp_Gar1/Naf1"/>
</dbReference>
<organism evidence="10 11">
    <name type="scientific">Rhodosorus marinus</name>
    <dbReference type="NCBI Taxonomy" id="101924"/>
    <lineage>
        <taxon>Eukaryota</taxon>
        <taxon>Rhodophyta</taxon>
        <taxon>Stylonematophyceae</taxon>
        <taxon>Stylonematales</taxon>
        <taxon>Stylonemataceae</taxon>
        <taxon>Rhodosorus</taxon>
    </lineage>
</organism>
<protein>
    <recommendedName>
        <fullName evidence="3">H/ACA ribonucleoprotein complex non-core subunit NAF1</fullName>
    </recommendedName>
</protein>
<evidence type="ECO:0000256" key="1">
    <source>
        <dbReference type="ARBA" id="ARBA00004123"/>
    </source>
</evidence>
<evidence type="ECO:0000256" key="2">
    <source>
        <dbReference type="ARBA" id="ARBA00009801"/>
    </source>
</evidence>